<dbReference type="PROSITE" id="PS51006">
    <property type="entry name" value="PABS_2"/>
    <property type="match status" value="1"/>
</dbReference>
<feature type="transmembrane region" description="Helical" evidence="5">
    <location>
        <begin position="12"/>
        <end position="38"/>
    </location>
</feature>
<evidence type="ECO:0000259" key="7">
    <source>
        <dbReference type="PROSITE" id="PS51006"/>
    </source>
</evidence>
<comment type="subunit">
    <text evidence="5">Homodimer or homotetramer.</text>
</comment>
<feature type="transmembrane region" description="Helical" evidence="5">
    <location>
        <begin position="82"/>
        <end position="103"/>
    </location>
</feature>
<dbReference type="SUPFAM" id="SSF53335">
    <property type="entry name" value="S-adenosyl-L-methionine-dependent methyltransferases"/>
    <property type="match status" value="1"/>
</dbReference>
<reference evidence="8 9" key="1">
    <citation type="submission" date="2024-07" db="EMBL/GenBank/DDBJ databases">
        <title>Uliginosibacterium flavum JJ3220;KACC:17644.</title>
        <authorList>
            <person name="Kim M.K."/>
        </authorList>
    </citation>
    <scope>NUCLEOTIDE SEQUENCE [LARGE SCALE GENOMIC DNA]</scope>
    <source>
        <strain evidence="8 9">KACC:17644</strain>
    </source>
</reference>
<gene>
    <name evidence="5" type="primary">speE</name>
    <name evidence="8" type="ORF">ABXR19_16530</name>
</gene>
<protein>
    <recommendedName>
        <fullName evidence="5">Polyamine aminopropyltransferase</fullName>
    </recommendedName>
    <alternativeName>
        <fullName evidence="5">Putrescine aminopropyltransferase</fullName>
        <shortName evidence="5">PAPT</shortName>
    </alternativeName>
    <alternativeName>
        <fullName evidence="5">Spermidine synthase</fullName>
        <shortName evidence="5">SPDS</shortName>
        <shortName evidence="5">SPDSY</shortName>
        <ecNumber evidence="5">2.5.1.16</ecNumber>
    </alternativeName>
</protein>
<feature type="transmembrane region" description="Helical" evidence="5">
    <location>
        <begin position="44"/>
        <end position="61"/>
    </location>
</feature>
<comment type="subcellular location">
    <subcellularLocation>
        <location evidence="5">Cell membrane</location>
        <topology evidence="5">Multi-pass membrane protein</topology>
    </subcellularLocation>
</comment>
<name>A0ABV2TPE5_9RHOO</name>
<feature type="transmembrane region" description="Helical" evidence="5">
    <location>
        <begin position="202"/>
        <end position="220"/>
    </location>
</feature>
<feature type="active site" description="Proton acceptor" evidence="5 6">
    <location>
        <position position="372"/>
    </location>
</feature>
<dbReference type="PANTHER" id="PTHR43317:SF1">
    <property type="entry name" value="THERMOSPERMINE SYNTHASE ACAULIS5"/>
    <property type="match status" value="1"/>
</dbReference>
<dbReference type="RefSeq" id="WP_354602256.1">
    <property type="nucleotide sequence ID" value="NZ_JBEWZI010000022.1"/>
</dbReference>
<feature type="binding site" evidence="5">
    <location>
        <position position="276"/>
    </location>
    <ligand>
        <name>spermidine</name>
        <dbReference type="ChEBI" id="CHEBI:57834"/>
    </ligand>
</feature>
<feature type="binding site" evidence="5">
    <location>
        <position position="320"/>
    </location>
    <ligand>
        <name>S-methyl-5'-thioadenosine</name>
        <dbReference type="ChEBI" id="CHEBI:17509"/>
    </ligand>
</feature>
<dbReference type="GO" id="GO:0004766">
    <property type="term" value="F:spermidine synthase activity"/>
    <property type="evidence" value="ECO:0007669"/>
    <property type="project" value="UniProtKB-EC"/>
</dbReference>
<evidence type="ECO:0000256" key="1">
    <source>
        <dbReference type="ARBA" id="ARBA00007867"/>
    </source>
</evidence>
<comment type="caution">
    <text evidence="8">The sequence shown here is derived from an EMBL/GenBank/DDBJ whole genome shotgun (WGS) entry which is preliminary data.</text>
</comment>
<organism evidence="8 9">
    <name type="scientific">Uliginosibacterium flavum</name>
    <dbReference type="NCBI Taxonomy" id="1396831"/>
    <lineage>
        <taxon>Bacteria</taxon>
        <taxon>Pseudomonadati</taxon>
        <taxon>Pseudomonadota</taxon>
        <taxon>Betaproteobacteria</taxon>
        <taxon>Rhodocyclales</taxon>
        <taxon>Zoogloeaceae</taxon>
        <taxon>Uliginosibacterium</taxon>
    </lineage>
</organism>
<dbReference type="NCBIfam" id="NF002956">
    <property type="entry name" value="PRK03612.1"/>
    <property type="match status" value="1"/>
</dbReference>
<keyword evidence="3 5" id="KW-0745">Spermidine biosynthesis</keyword>
<comment type="function">
    <text evidence="5">Catalyzes the irreversible transfer of a propylamine group from the amino donor S-adenosylmethioninamine (decarboxy-AdoMet) to putrescine (1,4-diaminobutane) to yield spermidine.</text>
</comment>
<keyword evidence="2 5" id="KW-0808">Transferase</keyword>
<keyword evidence="5" id="KW-0472">Membrane</keyword>
<comment type="catalytic activity">
    <reaction evidence="5">
        <text>S-adenosyl 3-(methylsulfanyl)propylamine + putrescine = S-methyl-5'-thioadenosine + spermidine + H(+)</text>
        <dbReference type="Rhea" id="RHEA:12721"/>
        <dbReference type="ChEBI" id="CHEBI:15378"/>
        <dbReference type="ChEBI" id="CHEBI:17509"/>
        <dbReference type="ChEBI" id="CHEBI:57443"/>
        <dbReference type="ChEBI" id="CHEBI:57834"/>
        <dbReference type="ChEBI" id="CHEBI:326268"/>
        <dbReference type="EC" id="2.5.1.16"/>
    </reaction>
</comment>
<evidence type="ECO:0000256" key="5">
    <source>
        <dbReference type="HAMAP-Rule" id="MF_00198"/>
    </source>
</evidence>
<dbReference type="EMBL" id="JBEWZI010000022">
    <property type="protein sequence ID" value="MET7015799.1"/>
    <property type="molecule type" value="Genomic_DNA"/>
</dbReference>
<dbReference type="InterPro" id="IPR036259">
    <property type="entry name" value="MFS_trans_sf"/>
</dbReference>
<feature type="transmembrane region" description="Helical" evidence="5">
    <location>
        <begin position="144"/>
        <end position="165"/>
    </location>
</feature>
<dbReference type="InterPro" id="IPR030374">
    <property type="entry name" value="PABS"/>
</dbReference>
<sequence length="511" mass="56960">MPSPSSARRPDRLLILSVFIVASCGLAYELVAAALASYLLGDSVLQFSSIIGCYLFAMGVGSHLSKYIKDEDLLARFIDIELLVGLIGGASATLLFVLFAWMAAPFRSVLYALVFALGVLVGMEIPLVMRLLNERKAEFSEIVSRVLTFDYMGALFVSLLFPIVLAPHLGLARTAFLFGIANAGVALLAIRAFRLDLPRRRALSLRASVVLGLLVAGFAFSERITQWNERSIFGDEIVHAETSPYQRLVVTKWKDDLRLYINGNLQFSSRDEHRYHEALVHPALATLPVLKRVLVLGGGDGLAIREILKYPSVEAITLVDLDPAMTQLFAHSGSLVALNQGSLKDPRLSIINADAGQWLETAGTAFDAIIIDLPDPNNYGLGKLYSEPFYRLVREHLSENGLLVVQSTSPYFAPHAYWCVVTTLEAAGFKTFPYHAYVPSFGEWGFVIADRNGRYRPPTAYPMPLRWLDGTATRDMFRFPADMQRIEVEPNRLNNQALVRYFEEDWHRVIR</sequence>
<feature type="transmembrane region" description="Helical" evidence="5">
    <location>
        <begin position="109"/>
        <end position="132"/>
    </location>
</feature>
<keyword evidence="5" id="KW-0812">Transmembrane</keyword>
<keyword evidence="5" id="KW-1003">Cell membrane</keyword>
<dbReference type="PROSITE" id="PS01330">
    <property type="entry name" value="PABS_1"/>
    <property type="match status" value="1"/>
</dbReference>
<comment type="similarity">
    <text evidence="1 5">Belongs to the spermidine/spermine synthase family.</text>
</comment>
<keyword evidence="5" id="KW-1133">Transmembrane helix</keyword>
<proteinExistence type="inferred from homology"/>
<feature type="transmembrane region" description="Helical" evidence="5">
    <location>
        <begin position="171"/>
        <end position="190"/>
    </location>
</feature>
<dbReference type="InterPro" id="IPR001045">
    <property type="entry name" value="Spermi_synthase"/>
</dbReference>
<dbReference type="InterPro" id="IPR030373">
    <property type="entry name" value="PABS_CS"/>
</dbReference>
<keyword evidence="4 5" id="KW-0620">Polyamine biosynthesis</keyword>
<evidence type="ECO:0000313" key="9">
    <source>
        <dbReference type="Proteomes" id="UP001549691"/>
    </source>
</evidence>
<dbReference type="CDD" id="cd02440">
    <property type="entry name" value="AdoMet_MTases"/>
    <property type="match status" value="1"/>
</dbReference>
<feature type="binding site" evidence="5">
    <location>
        <position position="300"/>
    </location>
    <ligand>
        <name>spermidine</name>
        <dbReference type="ChEBI" id="CHEBI:57834"/>
    </ligand>
</feature>
<dbReference type="Gene3D" id="3.40.50.150">
    <property type="entry name" value="Vaccinia Virus protein VP39"/>
    <property type="match status" value="1"/>
</dbReference>
<feature type="binding site" evidence="5">
    <location>
        <begin position="354"/>
        <end position="355"/>
    </location>
    <ligand>
        <name>S-methyl-5'-thioadenosine</name>
        <dbReference type="ChEBI" id="CHEBI:17509"/>
    </ligand>
</feature>
<feature type="domain" description="PABS" evidence="7">
    <location>
        <begin position="217"/>
        <end position="451"/>
    </location>
</feature>
<dbReference type="SUPFAM" id="SSF103473">
    <property type="entry name" value="MFS general substrate transporter"/>
    <property type="match status" value="1"/>
</dbReference>
<evidence type="ECO:0000256" key="2">
    <source>
        <dbReference type="ARBA" id="ARBA00022679"/>
    </source>
</evidence>
<evidence type="ECO:0000313" key="8">
    <source>
        <dbReference type="EMBL" id="MET7015799.1"/>
    </source>
</evidence>
<dbReference type="Pfam" id="PF01564">
    <property type="entry name" value="Spermine_synth"/>
    <property type="match status" value="1"/>
</dbReference>
<dbReference type="EC" id="2.5.1.16" evidence="5"/>
<feature type="binding site" evidence="5">
    <location>
        <position position="246"/>
    </location>
    <ligand>
        <name>S-methyl-5'-thioadenosine</name>
        <dbReference type="ChEBI" id="CHEBI:17509"/>
    </ligand>
</feature>
<evidence type="ECO:0000256" key="3">
    <source>
        <dbReference type="ARBA" id="ARBA00023066"/>
    </source>
</evidence>
<keyword evidence="9" id="KW-1185">Reference proteome</keyword>
<comment type="caution">
    <text evidence="5">Lacks conserved residue(s) required for the propagation of feature annotation.</text>
</comment>
<dbReference type="PANTHER" id="PTHR43317">
    <property type="entry name" value="THERMOSPERMINE SYNTHASE ACAULIS5"/>
    <property type="match status" value="1"/>
</dbReference>
<dbReference type="Proteomes" id="UP001549691">
    <property type="component" value="Unassembled WGS sequence"/>
</dbReference>
<comment type="pathway">
    <text evidence="5">Amine and polyamine biosynthesis; spermidine biosynthesis; spermidine from putrescine: step 1/1.</text>
</comment>
<dbReference type="HAMAP" id="MF_00198">
    <property type="entry name" value="Spermidine_synth"/>
    <property type="match status" value="1"/>
</dbReference>
<evidence type="ECO:0000256" key="4">
    <source>
        <dbReference type="ARBA" id="ARBA00023115"/>
    </source>
</evidence>
<accession>A0ABV2TPE5</accession>
<dbReference type="InterPro" id="IPR029063">
    <property type="entry name" value="SAM-dependent_MTases_sf"/>
</dbReference>
<evidence type="ECO:0000256" key="6">
    <source>
        <dbReference type="PROSITE-ProRule" id="PRU00354"/>
    </source>
</evidence>